<evidence type="ECO:0000256" key="11">
    <source>
        <dbReference type="ARBA" id="ARBA00033284"/>
    </source>
</evidence>
<name>A0ABU0YUM6_9PROT</name>
<gene>
    <name evidence="16" type="primary">treZ</name>
    <name evidence="16" type="ORF">Q8A70_27350</name>
</gene>
<dbReference type="EC" id="3.2.1.141" evidence="4 13"/>
<keyword evidence="17" id="KW-1185">Reference proteome</keyword>
<comment type="pathway">
    <text evidence="2 14">Glycan biosynthesis; trehalose biosynthesis.</text>
</comment>
<evidence type="ECO:0000256" key="5">
    <source>
        <dbReference type="ARBA" id="ARBA00015938"/>
    </source>
</evidence>
<evidence type="ECO:0000256" key="13">
    <source>
        <dbReference type="NCBIfam" id="TIGR02402"/>
    </source>
</evidence>
<sequence>MTTHRFELSHGATLVEPGRTRFRLWAPDSATVGLEIDGRAPQLMQAEAGGWHRLEIDCGAGTRYRYRVSPDLAVPDPASRAQAEDVHGPSVVVDPAAYTWRSDTWRGRPWREAIFYELHPGAFGGFRGVVEHLPRLKDLGVTAVELMPIADFFGAHNWGYDGVLPFAPDSAYGTPDDLKALVDRAHELDLMMFQDVVYNHFGPEGNYLHAYASSFFREDLHTPWGAAIDFCNPVVRRFFIENALYWLEEYRFDGLRLDAVHAIPERDWLVELADTVHQTITDRRVHLVLENDDNDAGLLEGAFTAQWNDDAHHAAHVLVTGETGGYYSDYAENPAQALARCLEQGFVFQGEASAYRDGAKRGSPSAHLSPLNFVFFLQNHDQIGNRAFGDRLAAIADPDALKVGLALLLLAPQIPLLFMGEEVGARDPFLYFANYEGELAEAVKTGRRKEFGKFPEFSTEEAQRRIPDPNKLDTFRKSRVDFAATDEWSSGWLDFVRGLIHLRREVIVPRLEGVRPASAQALNPHALQARWILGDRSALVLAANFGAEPVRLPPVPGTHLFSHGAKADAVGLGGKSFLAILDETS</sequence>
<comment type="caution">
    <text evidence="16">The sequence shown here is derived from an EMBL/GenBank/DDBJ whole genome shotgun (WGS) entry which is preliminary data.</text>
</comment>
<comment type="catalytic activity">
    <reaction evidence="12 14">
        <text>hydrolysis of (1-&gt;4)-alpha-D-glucosidic linkage in 4-alpha-D-[(1-&gt;4)-alpha-D-glucanosyl]n trehalose to yield trehalose and (1-&gt;4)-alpha-D-glucan.</text>
        <dbReference type="EC" id="3.2.1.141"/>
    </reaction>
</comment>
<evidence type="ECO:0000256" key="8">
    <source>
        <dbReference type="ARBA" id="ARBA00023277"/>
    </source>
</evidence>
<dbReference type="InterPro" id="IPR044901">
    <property type="entry name" value="Trehalose_TreZ_E-set_sf"/>
</dbReference>
<keyword evidence="9 14" id="KW-0326">Glycosidase</keyword>
<dbReference type="SUPFAM" id="SSF51445">
    <property type="entry name" value="(Trans)glycosidases"/>
    <property type="match status" value="1"/>
</dbReference>
<comment type="subcellular location">
    <subcellularLocation>
        <location evidence="1">Cytoplasm</location>
    </subcellularLocation>
</comment>
<evidence type="ECO:0000313" key="17">
    <source>
        <dbReference type="Proteomes" id="UP001230156"/>
    </source>
</evidence>
<evidence type="ECO:0000256" key="4">
    <source>
        <dbReference type="ARBA" id="ARBA00012268"/>
    </source>
</evidence>
<evidence type="ECO:0000313" key="16">
    <source>
        <dbReference type="EMBL" id="MDQ7251433.1"/>
    </source>
</evidence>
<dbReference type="Gene3D" id="2.60.40.10">
    <property type="entry name" value="Immunoglobulins"/>
    <property type="match status" value="1"/>
</dbReference>
<evidence type="ECO:0000256" key="7">
    <source>
        <dbReference type="ARBA" id="ARBA00022801"/>
    </source>
</evidence>
<dbReference type="SUPFAM" id="SSF81296">
    <property type="entry name" value="E set domains"/>
    <property type="match status" value="1"/>
</dbReference>
<dbReference type="PIRSF" id="PIRSF006337">
    <property type="entry name" value="Trehalose_TreZ"/>
    <property type="match status" value="1"/>
</dbReference>
<keyword evidence="7 14" id="KW-0378">Hydrolase</keyword>
<evidence type="ECO:0000256" key="9">
    <source>
        <dbReference type="ARBA" id="ARBA00023295"/>
    </source>
</evidence>
<organism evidence="16 17">
    <name type="scientific">Dongia sedimenti</name>
    <dbReference type="NCBI Taxonomy" id="3064282"/>
    <lineage>
        <taxon>Bacteria</taxon>
        <taxon>Pseudomonadati</taxon>
        <taxon>Pseudomonadota</taxon>
        <taxon>Alphaproteobacteria</taxon>
        <taxon>Rhodospirillales</taxon>
        <taxon>Dongiaceae</taxon>
        <taxon>Dongia</taxon>
    </lineage>
</organism>
<dbReference type="CDD" id="cd11325">
    <property type="entry name" value="AmyAc_GTHase"/>
    <property type="match status" value="1"/>
</dbReference>
<proteinExistence type="inferred from homology"/>
<dbReference type="NCBIfam" id="TIGR02402">
    <property type="entry name" value="trehalose_TreZ"/>
    <property type="match status" value="1"/>
</dbReference>
<protein>
    <recommendedName>
        <fullName evidence="5 13">Malto-oligosyltrehalose trehalohydrolase</fullName>
        <shortName evidence="14">MTHase</shortName>
        <ecNumber evidence="4 13">3.2.1.141</ecNumber>
    </recommendedName>
    <alternativeName>
        <fullName evidence="11 14">4-alpha-D-((1-&gt;4)-alpha-D-glucano)trehalose trehalohydrolase</fullName>
    </alternativeName>
    <alternativeName>
        <fullName evidence="10 14">Maltooligosyl trehalose trehalohydrolase</fullName>
    </alternativeName>
</protein>
<dbReference type="Pfam" id="PF11941">
    <property type="entry name" value="DUF3459"/>
    <property type="match status" value="1"/>
</dbReference>
<evidence type="ECO:0000256" key="6">
    <source>
        <dbReference type="ARBA" id="ARBA00022490"/>
    </source>
</evidence>
<dbReference type="InterPro" id="IPR012768">
    <property type="entry name" value="Trehalose_TreZ"/>
</dbReference>
<dbReference type="InterPro" id="IPR022567">
    <property type="entry name" value="DUF3459"/>
</dbReference>
<keyword evidence="8" id="KW-0119">Carbohydrate metabolism</keyword>
<dbReference type="InterPro" id="IPR006047">
    <property type="entry name" value="GH13_cat_dom"/>
</dbReference>
<feature type="domain" description="Glycosyl hydrolase family 13 catalytic" evidence="15">
    <location>
        <begin position="117"/>
        <end position="503"/>
    </location>
</feature>
<dbReference type="Proteomes" id="UP001230156">
    <property type="component" value="Unassembled WGS sequence"/>
</dbReference>
<dbReference type="PANTHER" id="PTHR43651">
    <property type="entry name" value="1,4-ALPHA-GLUCAN-BRANCHING ENZYME"/>
    <property type="match status" value="1"/>
</dbReference>
<dbReference type="SMART" id="SM00642">
    <property type="entry name" value="Aamy"/>
    <property type="match status" value="1"/>
</dbReference>
<dbReference type="InterPro" id="IPR017853">
    <property type="entry name" value="GH"/>
</dbReference>
<evidence type="ECO:0000256" key="14">
    <source>
        <dbReference type="PIRNR" id="PIRNR006337"/>
    </source>
</evidence>
<evidence type="ECO:0000256" key="2">
    <source>
        <dbReference type="ARBA" id="ARBA00005199"/>
    </source>
</evidence>
<dbReference type="InterPro" id="IPR014756">
    <property type="entry name" value="Ig_E-set"/>
</dbReference>
<evidence type="ECO:0000256" key="1">
    <source>
        <dbReference type="ARBA" id="ARBA00004496"/>
    </source>
</evidence>
<comment type="similarity">
    <text evidence="3 14">Belongs to the glycosyl hydrolase 13 family.</text>
</comment>
<dbReference type="Pfam" id="PF00128">
    <property type="entry name" value="Alpha-amylase"/>
    <property type="match status" value="1"/>
</dbReference>
<reference evidence="17" key="1">
    <citation type="submission" date="2023-08" db="EMBL/GenBank/DDBJ databases">
        <title>Rhodospirillaceae gen. nov., a novel taxon isolated from the Yangtze River Yuezi River estuary sludge.</title>
        <authorList>
            <person name="Ruan L."/>
        </authorList>
    </citation>
    <scope>NUCLEOTIDE SEQUENCE [LARGE SCALE GENOMIC DNA]</scope>
    <source>
        <strain evidence="17">R-7</strain>
    </source>
</reference>
<evidence type="ECO:0000256" key="3">
    <source>
        <dbReference type="ARBA" id="ARBA00008061"/>
    </source>
</evidence>
<evidence type="ECO:0000256" key="10">
    <source>
        <dbReference type="ARBA" id="ARBA00032057"/>
    </source>
</evidence>
<dbReference type="RefSeq" id="WP_379961801.1">
    <property type="nucleotide sequence ID" value="NZ_JAUYVI010000011.1"/>
</dbReference>
<dbReference type="PANTHER" id="PTHR43651:SF11">
    <property type="entry name" value="MALTO-OLIGOSYLTREHALOSE TREHALOHYDROLASE"/>
    <property type="match status" value="1"/>
</dbReference>
<keyword evidence="6" id="KW-0963">Cytoplasm</keyword>
<evidence type="ECO:0000256" key="12">
    <source>
        <dbReference type="ARBA" id="ARBA00034013"/>
    </source>
</evidence>
<evidence type="ECO:0000259" key="15">
    <source>
        <dbReference type="SMART" id="SM00642"/>
    </source>
</evidence>
<dbReference type="Gene3D" id="3.20.20.80">
    <property type="entry name" value="Glycosidases"/>
    <property type="match status" value="1"/>
</dbReference>
<dbReference type="CDD" id="cd02853">
    <property type="entry name" value="E_set_MTHase_like_N"/>
    <property type="match status" value="1"/>
</dbReference>
<accession>A0ABU0YUM6</accession>
<dbReference type="InterPro" id="IPR013783">
    <property type="entry name" value="Ig-like_fold"/>
</dbReference>
<dbReference type="EMBL" id="JAUYVI010000011">
    <property type="protein sequence ID" value="MDQ7251433.1"/>
    <property type="molecule type" value="Genomic_DNA"/>
</dbReference>
<dbReference type="Gene3D" id="1.10.10.760">
    <property type="entry name" value="E-set domains of sugar-utilizing enzymes"/>
    <property type="match status" value="1"/>
</dbReference>